<evidence type="ECO:0000313" key="2">
    <source>
        <dbReference type="EMBL" id="BAG47792.1"/>
    </source>
</evidence>
<gene>
    <name evidence="2" type="ordered locus">BMULJ_05989</name>
</gene>
<dbReference type="EMBL" id="AP009387">
    <property type="protein sequence ID" value="BAG47792.1"/>
    <property type="molecule type" value="Genomic_DNA"/>
</dbReference>
<keyword evidence="1" id="KW-0812">Transmembrane</keyword>
<dbReference type="STRING" id="395019.BMULJ_05989"/>
<dbReference type="KEGG" id="bmu:Bmul_5507"/>
<dbReference type="GeneID" id="93173477"/>
<sequence length="284" mass="29777">MRVFRPPATARDEQLLRDAARLLNRSALLLAGSVLADSGVEHYRGTFHNRAMVAPLVMSTLSVIASVHGHADDTPARHRLRDAVHVASAATGLAGSAFHLYNVTKRVGRFSWHNLFYGAPLGAPVALLLSGALGAAGERMRDSPAAAPHIGGRPAGRVLAGLVAAGLVGTLGEVGLLHFRGAFQHRAMFAPLIAPPVAALAAAHVALSRPRAARPFCRFWMRTTALLGLVGVAFHARGVARQMGGWRNWSQNVLSGPPLPAPPAFTALAIAGLAATALAEREGR</sequence>
<organism evidence="2 3">
    <name type="scientific">Burkholderia multivorans (strain ATCC 17616 / 249)</name>
    <dbReference type="NCBI Taxonomy" id="395019"/>
    <lineage>
        <taxon>Bacteria</taxon>
        <taxon>Pseudomonadati</taxon>
        <taxon>Pseudomonadota</taxon>
        <taxon>Betaproteobacteria</taxon>
        <taxon>Burkholderiales</taxon>
        <taxon>Burkholderiaceae</taxon>
        <taxon>Burkholderia</taxon>
        <taxon>Burkholderia cepacia complex</taxon>
    </lineage>
</organism>
<protein>
    <submittedName>
        <fullName evidence="2">Membrane protein</fullName>
    </submittedName>
</protein>
<feature type="transmembrane region" description="Helical" evidence="1">
    <location>
        <begin position="189"/>
        <end position="207"/>
    </location>
</feature>
<evidence type="ECO:0000256" key="1">
    <source>
        <dbReference type="SAM" id="Phobius"/>
    </source>
</evidence>
<reference evidence="2 3" key="1">
    <citation type="submission" date="2007-04" db="EMBL/GenBank/DDBJ databases">
        <title>Complete genome sequence of Burkholderia multivorans ATCC 17616.</title>
        <authorList>
            <person name="Ohtsubo Y."/>
            <person name="Yamashita A."/>
            <person name="Kurokawa K."/>
            <person name="Takami H."/>
            <person name="Yuhara S."/>
            <person name="Nishiyama E."/>
            <person name="Endo R."/>
            <person name="Miyazaki R."/>
            <person name="Ono A."/>
            <person name="Yano K."/>
            <person name="Ito M."/>
            <person name="Sota M."/>
            <person name="Yuji N."/>
            <person name="Hattori M."/>
            <person name="Tsuda M."/>
        </authorList>
    </citation>
    <scope>NUCLEOTIDE SEQUENCE [LARGE SCALE GENOMIC DNA]</scope>
    <source>
        <strain evidence="3">ATCC 17616 / 249</strain>
    </source>
</reference>
<feature type="transmembrane region" description="Helical" evidence="1">
    <location>
        <begin position="83"/>
        <end position="103"/>
    </location>
</feature>
<dbReference type="HOGENOM" id="CLU_067304_0_0_4"/>
<feature type="transmembrane region" description="Helical" evidence="1">
    <location>
        <begin position="158"/>
        <end position="177"/>
    </location>
</feature>
<dbReference type="AlphaFoldDB" id="A0A0H3KQZ6"/>
<evidence type="ECO:0000313" key="3">
    <source>
        <dbReference type="Proteomes" id="UP000008815"/>
    </source>
</evidence>
<keyword evidence="1" id="KW-0472">Membrane</keyword>
<feature type="transmembrane region" description="Helical" evidence="1">
    <location>
        <begin position="219"/>
        <end position="240"/>
    </location>
</feature>
<keyword evidence="3" id="KW-1185">Reference proteome</keyword>
<feature type="transmembrane region" description="Helical" evidence="1">
    <location>
        <begin position="115"/>
        <end position="137"/>
    </location>
</feature>
<name>A0A0H3KQZ6_BURM1</name>
<proteinExistence type="predicted"/>
<dbReference type="KEGG" id="bmj:BMULJ_05989"/>
<dbReference type="Proteomes" id="UP000008815">
    <property type="component" value="Chromosome 3"/>
</dbReference>
<keyword evidence="1" id="KW-1133">Transmembrane helix</keyword>
<accession>A0A0H3KQZ6</accession>
<dbReference type="eggNOG" id="ENOG502ZA2H">
    <property type="taxonomic scope" value="Bacteria"/>
</dbReference>
<feature type="transmembrane region" description="Helical" evidence="1">
    <location>
        <begin position="260"/>
        <end position="279"/>
    </location>
</feature>
<dbReference type="RefSeq" id="WP_012217912.1">
    <property type="nucleotide sequence ID" value="NC_010087.1"/>
</dbReference>